<evidence type="ECO:0000256" key="6">
    <source>
        <dbReference type="SAM" id="Phobius"/>
    </source>
</evidence>
<evidence type="ECO:0000256" key="5">
    <source>
        <dbReference type="SAM" id="MobiDB-lite"/>
    </source>
</evidence>
<accession>A0A4S2MPP0</accession>
<proteinExistence type="predicted"/>
<dbReference type="STRING" id="341454.A0A4S2MPP0"/>
<keyword evidence="4 6" id="KW-0472">Membrane</keyword>
<feature type="compositionally biased region" description="Pro residues" evidence="5">
    <location>
        <begin position="269"/>
        <end position="281"/>
    </location>
</feature>
<feature type="transmembrane region" description="Helical" evidence="6">
    <location>
        <begin position="44"/>
        <end position="68"/>
    </location>
</feature>
<keyword evidence="9" id="KW-1185">Reference proteome</keyword>
<dbReference type="Pfam" id="PF01284">
    <property type="entry name" value="MARVEL"/>
    <property type="match status" value="1"/>
</dbReference>
<dbReference type="PANTHER" id="PTHR37451">
    <property type="entry name" value="MARVEL DOMAIN"/>
    <property type="match status" value="1"/>
</dbReference>
<keyword evidence="3 6" id="KW-1133">Transmembrane helix</keyword>
<dbReference type="GO" id="GO:0016020">
    <property type="term" value="C:membrane"/>
    <property type="evidence" value="ECO:0007669"/>
    <property type="project" value="UniProtKB-SubCell"/>
</dbReference>
<feature type="transmembrane region" description="Helical" evidence="6">
    <location>
        <begin position="130"/>
        <end position="153"/>
    </location>
</feature>
<dbReference type="AlphaFoldDB" id="A0A4S2MPP0"/>
<protein>
    <recommendedName>
        <fullName evidence="7">MARVEL domain-containing protein</fullName>
    </recommendedName>
</protein>
<dbReference type="OrthoDB" id="2117453at2759"/>
<evidence type="ECO:0000313" key="8">
    <source>
        <dbReference type="EMBL" id="TGZ76307.1"/>
    </source>
</evidence>
<reference evidence="8 9" key="1">
    <citation type="submission" date="2019-04" db="EMBL/GenBank/DDBJ databases">
        <title>Comparative genomics and transcriptomics to analyze fruiting body development in filamentous ascomycetes.</title>
        <authorList>
            <consortium name="DOE Joint Genome Institute"/>
            <person name="Lutkenhaus R."/>
            <person name="Traeger S."/>
            <person name="Breuer J."/>
            <person name="Kuo A."/>
            <person name="Lipzen A."/>
            <person name="Pangilinan J."/>
            <person name="Dilworth D."/>
            <person name="Sandor L."/>
            <person name="Poggeler S."/>
            <person name="Barry K."/>
            <person name="Grigoriev I.V."/>
            <person name="Nowrousian M."/>
        </authorList>
    </citation>
    <scope>NUCLEOTIDE SEQUENCE [LARGE SCALE GENOMIC DNA]</scope>
    <source>
        <strain evidence="8 9">CBS 389.68</strain>
    </source>
</reference>
<feature type="region of interest" description="Disordered" evidence="5">
    <location>
        <begin position="164"/>
        <end position="316"/>
    </location>
</feature>
<evidence type="ECO:0000256" key="1">
    <source>
        <dbReference type="ARBA" id="ARBA00004141"/>
    </source>
</evidence>
<evidence type="ECO:0000256" key="3">
    <source>
        <dbReference type="ARBA" id="ARBA00022989"/>
    </source>
</evidence>
<dbReference type="EMBL" id="ML220186">
    <property type="protein sequence ID" value="TGZ76307.1"/>
    <property type="molecule type" value="Genomic_DNA"/>
</dbReference>
<evidence type="ECO:0000313" key="9">
    <source>
        <dbReference type="Proteomes" id="UP000298138"/>
    </source>
</evidence>
<evidence type="ECO:0000259" key="7">
    <source>
        <dbReference type="Pfam" id="PF01284"/>
    </source>
</evidence>
<dbReference type="Proteomes" id="UP000298138">
    <property type="component" value="Unassembled WGS sequence"/>
</dbReference>
<feature type="transmembrane region" description="Helical" evidence="6">
    <location>
        <begin position="12"/>
        <end position="32"/>
    </location>
</feature>
<feature type="domain" description="MARVEL" evidence="7">
    <location>
        <begin position="12"/>
        <end position="148"/>
    </location>
</feature>
<feature type="transmembrane region" description="Helical" evidence="6">
    <location>
        <begin position="75"/>
        <end position="94"/>
    </location>
</feature>
<name>A0A4S2MPP0_9PEZI</name>
<sequence length="316" mass="34864">MRDQRWPVWGVLIIRPIQLLFSLIILGMTAYLTSEVSGATDLLWSAPLGLVTALIATIYLVASIVLYFRNRLLPLFVVVLDAFCVLFYLIAMAGTADAGFPKMTCNFSYYDWYLGTSYSGMSTFCHAGKAAFALELLNMFFFIATLVLAALILHKNRKDLRGKKYNAGEFDPSAPTNDDMEIGTVPIEPQPVSDKIPEVAGAYAPPAQPQSAAPEYVQPPHPAVSPVYYPPPGTEYQNLQYQQPQTFYPPPQQHTPVSPIGTPVQQQPPYAPPPPQSPPPVAASEISGQEVYPQQQTQYPLPYPTENAVEMPSQPR</sequence>
<evidence type="ECO:0000256" key="4">
    <source>
        <dbReference type="ARBA" id="ARBA00023136"/>
    </source>
</evidence>
<feature type="compositionally biased region" description="Pro residues" evidence="5">
    <location>
        <begin position="217"/>
        <end position="233"/>
    </location>
</feature>
<dbReference type="InParanoid" id="A0A4S2MPP0"/>
<dbReference type="PANTHER" id="PTHR37451:SF1">
    <property type="entry name" value="MARVEL DOMAIN-CONTAINING PROTEIN"/>
    <property type="match status" value="1"/>
</dbReference>
<comment type="subcellular location">
    <subcellularLocation>
        <location evidence="1">Membrane</location>
        <topology evidence="1">Multi-pass membrane protein</topology>
    </subcellularLocation>
</comment>
<keyword evidence="2 6" id="KW-0812">Transmembrane</keyword>
<organism evidence="8 9">
    <name type="scientific">Ascodesmis nigricans</name>
    <dbReference type="NCBI Taxonomy" id="341454"/>
    <lineage>
        <taxon>Eukaryota</taxon>
        <taxon>Fungi</taxon>
        <taxon>Dikarya</taxon>
        <taxon>Ascomycota</taxon>
        <taxon>Pezizomycotina</taxon>
        <taxon>Pezizomycetes</taxon>
        <taxon>Pezizales</taxon>
        <taxon>Ascodesmidaceae</taxon>
        <taxon>Ascodesmis</taxon>
    </lineage>
</organism>
<gene>
    <name evidence="8" type="ORF">EX30DRAFT_344998</name>
</gene>
<dbReference type="InterPro" id="IPR008253">
    <property type="entry name" value="Marvel"/>
</dbReference>
<feature type="compositionally biased region" description="Low complexity" evidence="5">
    <location>
        <begin position="200"/>
        <end position="214"/>
    </location>
</feature>
<evidence type="ECO:0000256" key="2">
    <source>
        <dbReference type="ARBA" id="ARBA00022692"/>
    </source>
</evidence>